<reference evidence="1 2" key="1">
    <citation type="submission" date="2019-04" db="EMBL/GenBank/DDBJ databases">
        <title>Annotation for the trematode Fasciola gigantica.</title>
        <authorList>
            <person name="Choi Y.-J."/>
        </authorList>
    </citation>
    <scope>NUCLEOTIDE SEQUENCE [LARGE SCALE GENOMIC DNA]</scope>
    <source>
        <strain evidence="1">Uganda_cow_1</strain>
    </source>
</reference>
<dbReference type="AlphaFoldDB" id="A0A504Z1G1"/>
<comment type="caution">
    <text evidence="1">The sequence shown here is derived from an EMBL/GenBank/DDBJ whole genome shotgun (WGS) entry which is preliminary data.</text>
</comment>
<organism evidence="1 2">
    <name type="scientific">Fasciola gigantica</name>
    <name type="common">Giant liver fluke</name>
    <dbReference type="NCBI Taxonomy" id="46835"/>
    <lineage>
        <taxon>Eukaryota</taxon>
        <taxon>Metazoa</taxon>
        <taxon>Spiralia</taxon>
        <taxon>Lophotrochozoa</taxon>
        <taxon>Platyhelminthes</taxon>
        <taxon>Trematoda</taxon>
        <taxon>Digenea</taxon>
        <taxon>Plagiorchiida</taxon>
        <taxon>Echinostomata</taxon>
        <taxon>Echinostomatoidea</taxon>
        <taxon>Fasciolidae</taxon>
        <taxon>Fasciola</taxon>
    </lineage>
</organism>
<name>A0A504Z1G1_FASGI</name>
<feature type="non-terminal residue" evidence="1">
    <location>
        <position position="1"/>
    </location>
</feature>
<dbReference type="EMBL" id="SUNJ01004516">
    <property type="protein sequence ID" value="TPP64357.1"/>
    <property type="molecule type" value="Genomic_DNA"/>
</dbReference>
<sequence>VSCPSVLVKISKSYPNKIQSNLLDILQVSCFTSITVVKFPYTHLSDESSVEPSIILENLSTDLISKNSATPVPSQNPWNTRTKTSASNLDLRTVAMHSRDTRLGNKENIIPAEIKYTFRGENESPTRAITIAISARSKRENSENKVSLQLHWYFFFISGELTWLWIPYIDVHS</sequence>
<evidence type="ECO:0000313" key="2">
    <source>
        <dbReference type="Proteomes" id="UP000316759"/>
    </source>
</evidence>
<protein>
    <submittedName>
        <fullName evidence="1">Uncharacterized protein</fullName>
    </submittedName>
</protein>
<proteinExistence type="predicted"/>
<evidence type="ECO:0000313" key="1">
    <source>
        <dbReference type="EMBL" id="TPP64357.1"/>
    </source>
</evidence>
<accession>A0A504Z1G1</accession>
<keyword evidence="2" id="KW-1185">Reference proteome</keyword>
<gene>
    <name evidence="1" type="ORF">FGIG_07140</name>
</gene>
<dbReference type="Proteomes" id="UP000316759">
    <property type="component" value="Unassembled WGS sequence"/>
</dbReference>